<keyword evidence="7 10" id="KW-0067">ATP-binding</keyword>
<comment type="caution">
    <text evidence="10">Lacks conserved residue(s) required for the propagation of feature annotation.</text>
</comment>
<evidence type="ECO:0000313" key="15">
    <source>
        <dbReference type="Proteomes" id="UP000319976"/>
    </source>
</evidence>
<evidence type="ECO:0000256" key="3">
    <source>
        <dbReference type="ARBA" id="ARBA00005842"/>
    </source>
</evidence>
<evidence type="ECO:0000256" key="6">
    <source>
        <dbReference type="ARBA" id="ARBA00022741"/>
    </source>
</evidence>
<dbReference type="FunFam" id="1.10.20.140:FF:000001">
    <property type="entry name" value="tRNA dimethylallyltransferase"/>
    <property type="match status" value="1"/>
</dbReference>
<accession>A0A517T450</accession>
<dbReference type="EC" id="2.5.1.75" evidence="10"/>
<feature type="site" description="Interaction with substrate tRNA" evidence="10">
    <location>
        <position position="148"/>
    </location>
</feature>
<evidence type="ECO:0000256" key="10">
    <source>
        <dbReference type="HAMAP-Rule" id="MF_00185"/>
    </source>
</evidence>
<dbReference type="InterPro" id="IPR027417">
    <property type="entry name" value="P-loop_NTPase"/>
</dbReference>
<name>A0A517T450_9PLAN</name>
<dbReference type="InterPro" id="IPR039657">
    <property type="entry name" value="Dimethylallyltransferase"/>
</dbReference>
<evidence type="ECO:0000256" key="12">
    <source>
        <dbReference type="RuleBase" id="RU003784"/>
    </source>
</evidence>
<dbReference type="SUPFAM" id="SSF52540">
    <property type="entry name" value="P-loop containing nucleoside triphosphate hydrolases"/>
    <property type="match status" value="2"/>
</dbReference>
<feature type="binding site" evidence="10">
    <location>
        <begin position="35"/>
        <end position="42"/>
    </location>
    <ligand>
        <name>ATP</name>
        <dbReference type="ChEBI" id="CHEBI:30616"/>
    </ligand>
</feature>
<evidence type="ECO:0000256" key="4">
    <source>
        <dbReference type="ARBA" id="ARBA00022679"/>
    </source>
</evidence>
<evidence type="ECO:0000256" key="1">
    <source>
        <dbReference type="ARBA" id="ARBA00001946"/>
    </source>
</evidence>
<dbReference type="NCBIfam" id="TIGR00174">
    <property type="entry name" value="miaA"/>
    <property type="match status" value="1"/>
</dbReference>
<comment type="subunit">
    <text evidence="10">Monomer.</text>
</comment>
<evidence type="ECO:0000256" key="13">
    <source>
        <dbReference type="RuleBase" id="RU003785"/>
    </source>
</evidence>
<dbReference type="GO" id="GO:0052381">
    <property type="term" value="F:tRNA dimethylallyltransferase activity"/>
    <property type="evidence" value="ECO:0007669"/>
    <property type="project" value="UniProtKB-UniRule"/>
</dbReference>
<feature type="region of interest" description="Interaction with substrate tRNA" evidence="10">
    <location>
        <begin position="60"/>
        <end position="63"/>
    </location>
</feature>
<proteinExistence type="inferred from homology"/>
<protein>
    <recommendedName>
        <fullName evidence="10">tRNA dimethylallyltransferase</fullName>
        <ecNumber evidence="10">2.5.1.75</ecNumber>
    </recommendedName>
    <alternativeName>
        <fullName evidence="10">Dimethylallyl diphosphate:tRNA dimethylallyltransferase</fullName>
        <shortName evidence="10">DMAPP:tRNA dimethylallyltransferase</shortName>
        <shortName evidence="10">DMATase</shortName>
    </alternativeName>
    <alternativeName>
        <fullName evidence="10">Isopentenyl-diphosphate:tRNA isopentenyltransferase</fullName>
        <shortName evidence="10">IPP transferase</shortName>
        <shortName evidence="10">IPPT</shortName>
        <shortName evidence="10">IPTase</shortName>
    </alternativeName>
</protein>
<keyword evidence="5 10" id="KW-0819">tRNA processing</keyword>
<keyword evidence="8 10" id="KW-0460">Magnesium</keyword>
<feature type="site" description="Interaction with substrate tRNA" evidence="10">
    <location>
        <position position="126"/>
    </location>
</feature>
<comment type="similarity">
    <text evidence="3 10 13">Belongs to the IPP transferase family.</text>
</comment>
<evidence type="ECO:0000256" key="2">
    <source>
        <dbReference type="ARBA" id="ARBA00003213"/>
    </source>
</evidence>
<dbReference type="PANTHER" id="PTHR11088">
    <property type="entry name" value="TRNA DIMETHYLALLYLTRANSFERASE"/>
    <property type="match status" value="1"/>
</dbReference>
<evidence type="ECO:0000256" key="7">
    <source>
        <dbReference type="ARBA" id="ARBA00022840"/>
    </source>
</evidence>
<evidence type="ECO:0000256" key="8">
    <source>
        <dbReference type="ARBA" id="ARBA00022842"/>
    </source>
</evidence>
<dbReference type="Pfam" id="PF01715">
    <property type="entry name" value="IPPT"/>
    <property type="match status" value="1"/>
</dbReference>
<dbReference type="HAMAP" id="MF_00185">
    <property type="entry name" value="IPP_trans"/>
    <property type="match status" value="1"/>
</dbReference>
<evidence type="ECO:0000256" key="5">
    <source>
        <dbReference type="ARBA" id="ARBA00022694"/>
    </source>
</evidence>
<keyword evidence="6 10" id="KW-0547">Nucleotide-binding</keyword>
<dbReference type="AlphaFoldDB" id="A0A517T450"/>
<keyword evidence="4 10" id="KW-0808">Transferase</keyword>
<reference evidence="14 15" key="1">
    <citation type="submission" date="2019-02" db="EMBL/GenBank/DDBJ databases">
        <title>Deep-cultivation of Planctomycetes and their phenomic and genomic characterization uncovers novel biology.</title>
        <authorList>
            <person name="Wiegand S."/>
            <person name="Jogler M."/>
            <person name="Boedeker C."/>
            <person name="Pinto D."/>
            <person name="Vollmers J."/>
            <person name="Rivas-Marin E."/>
            <person name="Kohn T."/>
            <person name="Peeters S.H."/>
            <person name="Heuer A."/>
            <person name="Rast P."/>
            <person name="Oberbeckmann S."/>
            <person name="Bunk B."/>
            <person name="Jeske O."/>
            <person name="Meyerdierks A."/>
            <person name="Storesund J.E."/>
            <person name="Kallscheuer N."/>
            <person name="Luecker S."/>
            <person name="Lage O.M."/>
            <person name="Pohl T."/>
            <person name="Merkel B.J."/>
            <person name="Hornburger P."/>
            <person name="Mueller R.-W."/>
            <person name="Bruemmer F."/>
            <person name="Labrenz M."/>
            <person name="Spormann A.M."/>
            <person name="Op den Camp H."/>
            <person name="Overmann J."/>
            <person name="Amann R."/>
            <person name="Jetten M.S.M."/>
            <person name="Mascher T."/>
            <person name="Medema M.H."/>
            <person name="Devos D.P."/>
            <person name="Kaster A.-K."/>
            <person name="Ovreas L."/>
            <person name="Rohde M."/>
            <person name="Galperin M.Y."/>
            <person name="Jogler C."/>
        </authorList>
    </citation>
    <scope>NUCLEOTIDE SEQUENCE [LARGE SCALE GENOMIC DNA]</scope>
    <source>
        <strain evidence="14 15">V22</strain>
    </source>
</reference>
<dbReference type="Gene3D" id="1.10.20.140">
    <property type="match status" value="1"/>
</dbReference>
<dbReference type="PANTHER" id="PTHR11088:SF60">
    <property type="entry name" value="TRNA DIMETHYLALLYLTRANSFERASE"/>
    <property type="match status" value="1"/>
</dbReference>
<feature type="binding site" evidence="10">
    <location>
        <begin position="37"/>
        <end position="42"/>
    </location>
    <ligand>
        <name>substrate</name>
    </ligand>
</feature>
<gene>
    <name evidence="10 14" type="primary">miaA</name>
    <name evidence="14" type="ORF">V22_03710</name>
</gene>
<keyword evidence="15" id="KW-1185">Reference proteome</keyword>
<dbReference type="Gene3D" id="3.40.50.300">
    <property type="entry name" value="P-loop containing nucleotide triphosphate hydrolases"/>
    <property type="match status" value="1"/>
</dbReference>
<dbReference type="RefSeq" id="WP_231734132.1">
    <property type="nucleotide sequence ID" value="NZ_CP036316.1"/>
</dbReference>
<dbReference type="InterPro" id="IPR018022">
    <property type="entry name" value="IPT"/>
</dbReference>
<dbReference type="EMBL" id="CP036316">
    <property type="protein sequence ID" value="QDT63153.1"/>
    <property type="molecule type" value="Genomic_DNA"/>
</dbReference>
<evidence type="ECO:0000256" key="9">
    <source>
        <dbReference type="ARBA" id="ARBA00049563"/>
    </source>
</evidence>
<evidence type="ECO:0000313" key="14">
    <source>
        <dbReference type="EMBL" id="QDT63153.1"/>
    </source>
</evidence>
<sequence>MSIDYDRPATAFNPHKILCMQIESEILKQCWFLTGPTASGKTAVSLNWAERLEAEIVVMDSMTLYRGMDIGTAKATAEEQARVPHHLVDILDPHEEFTVAEYVTKADAVCREIINRGKVPMFVGGTGLYLRSLLRGVFEGPPADWELRKRLEREAETEGTQYLHQKLRNLDPETAERLHPNDQRRVIRALEVIEQTGQPLSAQQQQNPLPADDRPQHVYWLSPDREWLYERINRRVDLMIDEGLVDEVRGLLNAPQGLSRTARQALGYKEIIEHIEEGVPLTDAIETLKTRTRQFAKRQLTWFRGLEELKELKLSEAGEVVYPDDE</sequence>
<comment type="function">
    <text evidence="2 10 12">Catalyzes the transfer of a dimethylallyl group onto the adenine at position 37 in tRNAs that read codons beginning with uridine, leading to the formation of N6-(dimethylallyl)adenosine (i(6)A).</text>
</comment>
<dbReference type="Proteomes" id="UP000319976">
    <property type="component" value="Chromosome"/>
</dbReference>
<dbReference type="GO" id="GO:0005524">
    <property type="term" value="F:ATP binding"/>
    <property type="evidence" value="ECO:0007669"/>
    <property type="project" value="UniProtKB-UniRule"/>
</dbReference>
<dbReference type="KEGG" id="chya:V22_03710"/>
<evidence type="ECO:0000256" key="11">
    <source>
        <dbReference type="RuleBase" id="RU003783"/>
    </source>
</evidence>
<organism evidence="14 15">
    <name type="scientific">Calycomorphotria hydatis</name>
    <dbReference type="NCBI Taxonomy" id="2528027"/>
    <lineage>
        <taxon>Bacteria</taxon>
        <taxon>Pseudomonadati</taxon>
        <taxon>Planctomycetota</taxon>
        <taxon>Planctomycetia</taxon>
        <taxon>Planctomycetales</taxon>
        <taxon>Planctomycetaceae</taxon>
        <taxon>Calycomorphotria</taxon>
    </lineage>
</organism>
<comment type="cofactor">
    <cofactor evidence="1 10">
        <name>Mg(2+)</name>
        <dbReference type="ChEBI" id="CHEBI:18420"/>
    </cofactor>
</comment>
<dbReference type="GO" id="GO:0006400">
    <property type="term" value="P:tRNA modification"/>
    <property type="evidence" value="ECO:0007669"/>
    <property type="project" value="TreeGrafter"/>
</dbReference>
<comment type="catalytic activity">
    <reaction evidence="9 10 11">
        <text>adenosine(37) in tRNA + dimethylallyl diphosphate = N(6)-dimethylallyladenosine(37) in tRNA + diphosphate</text>
        <dbReference type="Rhea" id="RHEA:26482"/>
        <dbReference type="Rhea" id="RHEA-COMP:10162"/>
        <dbReference type="Rhea" id="RHEA-COMP:10375"/>
        <dbReference type="ChEBI" id="CHEBI:33019"/>
        <dbReference type="ChEBI" id="CHEBI:57623"/>
        <dbReference type="ChEBI" id="CHEBI:74411"/>
        <dbReference type="ChEBI" id="CHEBI:74415"/>
        <dbReference type="EC" id="2.5.1.75"/>
    </reaction>
</comment>